<reference evidence="4" key="1">
    <citation type="submission" date="2016-10" db="EMBL/GenBank/DDBJ databases">
        <authorList>
            <person name="Varghese N."/>
            <person name="Submissions S."/>
        </authorList>
    </citation>
    <scope>NUCLEOTIDE SEQUENCE [LARGE SCALE GENOMIC DNA]</scope>
    <source>
        <strain evidence="4">CGMCC 1.10971</strain>
    </source>
</reference>
<evidence type="ECO:0000313" key="3">
    <source>
        <dbReference type="EMBL" id="SFG81087.1"/>
    </source>
</evidence>
<dbReference type="Proteomes" id="UP000198623">
    <property type="component" value="Unassembled WGS sequence"/>
</dbReference>
<dbReference type="AlphaFoldDB" id="A0A1I2UZ35"/>
<name>A0A1I2UZ35_9GAMM</name>
<dbReference type="FunFam" id="3.10.310.10:FF:000018">
    <property type="entry name" value="2-methylaconitate cis-trans isomerase"/>
    <property type="match status" value="1"/>
</dbReference>
<dbReference type="RefSeq" id="WP_090729630.1">
    <property type="nucleotide sequence ID" value="NZ_FOOU01000014.1"/>
</dbReference>
<keyword evidence="2" id="KW-0413">Isomerase</keyword>
<protein>
    <recommendedName>
        <fullName evidence="5">2-methylaconitate cis-trans isomerase</fullName>
    </recommendedName>
</protein>
<comment type="similarity">
    <text evidence="1">Belongs to the PrpF family.</text>
</comment>
<dbReference type="InterPro" id="IPR012709">
    <property type="entry name" value="PrpF"/>
</dbReference>
<dbReference type="OrthoDB" id="9779763at2"/>
<dbReference type="PANTHER" id="PTHR43709:SF2">
    <property type="entry name" value="DUF453 DOMAIN PROTEIN (AFU_ORTHOLOGUE AFUA_6G00360)"/>
    <property type="match status" value="1"/>
</dbReference>
<organism evidence="3 4">
    <name type="scientific">Neptunomonas qingdaonensis</name>
    <dbReference type="NCBI Taxonomy" id="1045558"/>
    <lineage>
        <taxon>Bacteria</taxon>
        <taxon>Pseudomonadati</taxon>
        <taxon>Pseudomonadota</taxon>
        <taxon>Gammaproteobacteria</taxon>
        <taxon>Oceanospirillales</taxon>
        <taxon>Oceanospirillaceae</taxon>
        <taxon>Neptunomonas</taxon>
    </lineage>
</organism>
<dbReference type="PANTHER" id="PTHR43709">
    <property type="entry name" value="ACONITATE ISOMERASE-RELATED"/>
    <property type="match status" value="1"/>
</dbReference>
<dbReference type="SUPFAM" id="SSF54506">
    <property type="entry name" value="Diaminopimelate epimerase-like"/>
    <property type="match status" value="2"/>
</dbReference>
<evidence type="ECO:0000256" key="1">
    <source>
        <dbReference type="ARBA" id="ARBA00007673"/>
    </source>
</evidence>
<keyword evidence="4" id="KW-1185">Reference proteome</keyword>
<dbReference type="GO" id="GO:0016853">
    <property type="term" value="F:isomerase activity"/>
    <property type="evidence" value="ECO:0007669"/>
    <property type="project" value="UniProtKB-KW"/>
</dbReference>
<gene>
    <name evidence="3" type="ORF">SAMN05216175_11471</name>
</gene>
<proteinExistence type="inferred from homology"/>
<evidence type="ECO:0000256" key="2">
    <source>
        <dbReference type="ARBA" id="ARBA00023235"/>
    </source>
</evidence>
<dbReference type="Gene3D" id="3.10.310.10">
    <property type="entry name" value="Diaminopimelate Epimerase, Chain A, domain 1"/>
    <property type="match status" value="2"/>
</dbReference>
<evidence type="ECO:0000313" key="4">
    <source>
        <dbReference type="Proteomes" id="UP000198623"/>
    </source>
</evidence>
<evidence type="ECO:0008006" key="5">
    <source>
        <dbReference type="Google" id="ProtNLM"/>
    </source>
</evidence>
<dbReference type="GO" id="GO:0019629">
    <property type="term" value="P:propionate catabolic process, 2-methylcitrate cycle"/>
    <property type="evidence" value="ECO:0007669"/>
    <property type="project" value="InterPro"/>
</dbReference>
<accession>A0A1I2UZ35</accession>
<sequence length="392" mass="41153">MSHVPQIKIPATYIRGGTSKGVFFRRQDLPESAQVAGAARDNILLRVIGSPDPYGKQTDGMGGATSSTSKTVILDKSSQPDHDVDYLFGQVAIDRAFVDWSGNCGNLTAAVGAFAISGGLVDADRIPQDGVCVVRIWQANIKKTIIAHVPMTNGEVQETGDFELDGVTFPAAEVQVEFMDPADGDGAMFPTGNLVDDLEVPGVGTFKATMINAGIPTIFLIADEIGYDGTELQDAINGDPAALERFETIRAYGAVRMGLIEDISEAVARQHTPKVAFCAPAQNYVSSSGKQVTSDDIDVAVRALSMGKLHHAMMGTAAVAIGTAAAIPGTLVNLAAGGGERSVVTFGHPSGTLKVGAEAKQVDGEWTATKAIMSRSARVLMEGWVRIPGDSF</sequence>
<dbReference type="NCBIfam" id="TIGR02334">
    <property type="entry name" value="prpF"/>
    <property type="match status" value="1"/>
</dbReference>
<dbReference type="STRING" id="1045558.SAMN05216175_11471"/>
<dbReference type="EMBL" id="FOOU01000014">
    <property type="protein sequence ID" value="SFG81087.1"/>
    <property type="molecule type" value="Genomic_DNA"/>
</dbReference>
<dbReference type="Pfam" id="PF04303">
    <property type="entry name" value="PrpF"/>
    <property type="match status" value="1"/>
</dbReference>
<dbReference type="InterPro" id="IPR007400">
    <property type="entry name" value="PrpF-like"/>
</dbReference>